<dbReference type="AlphaFoldDB" id="A0A0F9I800"/>
<feature type="domain" description="Radical SAM core" evidence="6">
    <location>
        <begin position="16"/>
        <end position="87"/>
    </location>
</feature>
<keyword evidence="3" id="KW-0479">Metal-binding</keyword>
<dbReference type="InterPro" id="IPR051198">
    <property type="entry name" value="BchE-like"/>
</dbReference>
<dbReference type="GO" id="GO:0046872">
    <property type="term" value="F:metal ion binding"/>
    <property type="evidence" value="ECO:0007669"/>
    <property type="project" value="UniProtKB-KW"/>
</dbReference>
<accession>A0A0F9I800</accession>
<dbReference type="GO" id="GO:0003824">
    <property type="term" value="F:catalytic activity"/>
    <property type="evidence" value="ECO:0007669"/>
    <property type="project" value="InterPro"/>
</dbReference>
<evidence type="ECO:0000256" key="5">
    <source>
        <dbReference type="ARBA" id="ARBA00023014"/>
    </source>
</evidence>
<dbReference type="InterPro" id="IPR013785">
    <property type="entry name" value="Aldolase_TIM"/>
</dbReference>
<evidence type="ECO:0000256" key="1">
    <source>
        <dbReference type="ARBA" id="ARBA00001966"/>
    </source>
</evidence>
<keyword evidence="2" id="KW-0949">S-adenosyl-L-methionine</keyword>
<dbReference type="PANTHER" id="PTHR43409">
    <property type="entry name" value="ANAEROBIC MAGNESIUM-PROTOPORPHYRIN IX MONOMETHYL ESTER CYCLASE-RELATED"/>
    <property type="match status" value="1"/>
</dbReference>
<comment type="cofactor">
    <cofactor evidence="1">
        <name>[4Fe-4S] cluster</name>
        <dbReference type="ChEBI" id="CHEBI:49883"/>
    </cofactor>
</comment>
<dbReference type="GO" id="GO:0051536">
    <property type="term" value="F:iron-sulfur cluster binding"/>
    <property type="evidence" value="ECO:0007669"/>
    <property type="project" value="UniProtKB-KW"/>
</dbReference>
<gene>
    <name evidence="7" type="ORF">LCGC14_1909680</name>
</gene>
<dbReference type="SUPFAM" id="SSF102114">
    <property type="entry name" value="Radical SAM enzymes"/>
    <property type="match status" value="1"/>
</dbReference>
<name>A0A0F9I800_9ZZZZ</name>
<dbReference type="PANTHER" id="PTHR43409:SF7">
    <property type="entry name" value="BLL1977 PROTEIN"/>
    <property type="match status" value="1"/>
</dbReference>
<evidence type="ECO:0000256" key="2">
    <source>
        <dbReference type="ARBA" id="ARBA00022691"/>
    </source>
</evidence>
<comment type="caution">
    <text evidence="7">The sequence shown here is derived from an EMBL/GenBank/DDBJ whole genome shotgun (WGS) entry which is preliminary data.</text>
</comment>
<dbReference type="Pfam" id="PF04055">
    <property type="entry name" value="Radical_SAM"/>
    <property type="match status" value="1"/>
</dbReference>
<evidence type="ECO:0000256" key="4">
    <source>
        <dbReference type="ARBA" id="ARBA00023004"/>
    </source>
</evidence>
<dbReference type="EMBL" id="LAZR01020149">
    <property type="protein sequence ID" value="KKL89940.1"/>
    <property type="molecule type" value="Genomic_DNA"/>
</dbReference>
<dbReference type="GO" id="GO:0005829">
    <property type="term" value="C:cytosol"/>
    <property type="evidence" value="ECO:0007669"/>
    <property type="project" value="TreeGrafter"/>
</dbReference>
<keyword evidence="5" id="KW-0411">Iron-sulfur</keyword>
<protein>
    <recommendedName>
        <fullName evidence="6">Radical SAM core domain-containing protein</fullName>
    </recommendedName>
</protein>
<proteinExistence type="predicted"/>
<evidence type="ECO:0000313" key="7">
    <source>
        <dbReference type="EMBL" id="KKL89940.1"/>
    </source>
</evidence>
<feature type="non-terminal residue" evidence="7">
    <location>
        <position position="1"/>
    </location>
</feature>
<dbReference type="InterPro" id="IPR058240">
    <property type="entry name" value="rSAM_sf"/>
</dbReference>
<keyword evidence="4" id="KW-0408">Iron</keyword>
<reference evidence="7" key="1">
    <citation type="journal article" date="2015" name="Nature">
        <title>Complex archaea that bridge the gap between prokaryotes and eukaryotes.</title>
        <authorList>
            <person name="Spang A."/>
            <person name="Saw J.H."/>
            <person name="Jorgensen S.L."/>
            <person name="Zaremba-Niedzwiedzka K."/>
            <person name="Martijn J."/>
            <person name="Lind A.E."/>
            <person name="van Eijk R."/>
            <person name="Schleper C."/>
            <person name="Guy L."/>
            <person name="Ettema T.J."/>
        </authorList>
    </citation>
    <scope>NUCLEOTIDE SEQUENCE</scope>
</reference>
<dbReference type="InterPro" id="IPR007197">
    <property type="entry name" value="rSAM"/>
</dbReference>
<dbReference type="Gene3D" id="3.20.20.70">
    <property type="entry name" value="Aldolase class I"/>
    <property type="match status" value="1"/>
</dbReference>
<evidence type="ECO:0000256" key="3">
    <source>
        <dbReference type="ARBA" id="ARBA00022723"/>
    </source>
</evidence>
<sequence length="145" mass="15876">YKLNIWAYARVGTVSQSLLHTMKRAGINWLAYGFETASPEVRKNISKSVSDEQTFHTIRMTREAGINIIGNFMFGLPGDSLETMEEMGINGKEWVTVGDSDVSEECLANEGQGVIPVGQTFSGGTAAPPQHPDCRCTVAPARLRR</sequence>
<evidence type="ECO:0000259" key="6">
    <source>
        <dbReference type="Pfam" id="PF04055"/>
    </source>
</evidence>
<organism evidence="7">
    <name type="scientific">marine sediment metagenome</name>
    <dbReference type="NCBI Taxonomy" id="412755"/>
    <lineage>
        <taxon>unclassified sequences</taxon>
        <taxon>metagenomes</taxon>
        <taxon>ecological metagenomes</taxon>
    </lineage>
</organism>